<name>A0AA96K1P9_9CAUD</name>
<gene>
    <name evidence="1" type="primary">40</name>
    <name evidence="1" type="ORF">SEA_WYBORN_40</name>
</gene>
<dbReference type="Proteomes" id="UP001303667">
    <property type="component" value="Segment"/>
</dbReference>
<protein>
    <submittedName>
        <fullName evidence="1">Helix-turn-helix DNA binding domain protein</fullName>
    </submittedName>
</protein>
<organism evidence="1 2">
    <name type="scientific">Arthrobacter phage Wyborn</name>
    <dbReference type="NCBI Taxonomy" id="3059067"/>
    <lineage>
        <taxon>Viruses</taxon>
        <taxon>Duplodnaviria</taxon>
        <taxon>Heunggongvirae</taxon>
        <taxon>Uroviricota</taxon>
        <taxon>Caudoviricetes</taxon>
        <taxon>Berryhillviridae</taxon>
        <taxon>Sicariusvirus</taxon>
        <taxon>Sicariusvirus wyborn</taxon>
    </lineage>
</organism>
<evidence type="ECO:0000313" key="2">
    <source>
        <dbReference type="Proteomes" id="UP001303667"/>
    </source>
</evidence>
<proteinExistence type="predicted"/>
<evidence type="ECO:0000313" key="1">
    <source>
        <dbReference type="EMBL" id="WNM67283.1"/>
    </source>
</evidence>
<dbReference type="EMBL" id="OR475274">
    <property type="protein sequence ID" value="WNM67283.1"/>
    <property type="molecule type" value="Genomic_DNA"/>
</dbReference>
<sequence length="72" mass="7830">METAELPAGEQAEVDLVFDRIAEAAQEAERARQALVEAVLTAREHRIANTTIARQIGLTEGAVRAMVKRAQS</sequence>
<reference evidence="1 2" key="1">
    <citation type="submission" date="2023-08" db="EMBL/GenBank/DDBJ databases">
        <authorList>
            <person name="Beyer A.R."/>
            <person name="Brown C."/>
            <person name="Garland D.S."/>
            <person name="Funderburk A."/>
            <person name="Uzochukwu B."/>
            <person name="Ko C."/>
            <person name="Russell D.A."/>
            <person name="Jacobs-Sera D."/>
            <person name="Hatfull G.F."/>
        </authorList>
    </citation>
    <scope>NUCLEOTIDE SEQUENCE [LARGE SCALE GENOMIC DNA]</scope>
</reference>
<keyword evidence="2" id="KW-1185">Reference proteome</keyword>
<accession>A0AA96K1P9</accession>